<dbReference type="PANTHER" id="PTHR43308:SF1">
    <property type="entry name" value="OUTER MEMBRANE PROTEIN ALPHA"/>
    <property type="match status" value="1"/>
</dbReference>
<feature type="signal peptide" evidence="1">
    <location>
        <begin position="1"/>
        <end position="31"/>
    </location>
</feature>
<feature type="chain" id="PRO_5045598688" evidence="1">
    <location>
        <begin position="32"/>
        <end position="1314"/>
    </location>
</feature>
<name>A0ABS2HAC2_9BACL</name>
<dbReference type="RefSeq" id="WP_193417126.1">
    <property type="nucleotide sequence ID" value="NZ_JADCNN020000034.1"/>
</dbReference>
<dbReference type="Pfam" id="PF00395">
    <property type="entry name" value="SLH"/>
    <property type="match status" value="3"/>
</dbReference>
<keyword evidence="4" id="KW-1185">Reference proteome</keyword>
<feature type="domain" description="SLH" evidence="2">
    <location>
        <begin position="1104"/>
        <end position="1169"/>
    </location>
</feature>
<dbReference type="Proteomes" id="UP001516620">
    <property type="component" value="Unassembled WGS sequence"/>
</dbReference>
<dbReference type="EMBL" id="JADCNN020000034">
    <property type="protein sequence ID" value="MBM6998337.1"/>
    <property type="molecule type" value="Genomic_DNA"/>
</dbReference>
<reference evidence="3 4" key="1">
    <citation type="submission" date="2021-01" db="EMBL/GenBank/DDBJ databases">
        <title>Paenibacillus sp.nov. isolated from the rhizosphere soil of tomato plant.</title>
        <authorList>
            <person name="Thin K.K."/>
            <person name="Zhang X."/>
            <person name="He S."/>
        </authorList>
    </citation>
    <scope>NUCLEOTIDE SEQUENCE [LARGE SCALE GENOMIC DNA]</scope>
    <source>
        <strain evidence="3 4">DXFW5</strain>
    </source>
</reference>
<evidence type="ECO:0000259" key="2">
    <source>
        <dbReference type="PROSITE" id="PS51272"/>
    </source>
</evidence>
<keyword evidence="1" id="KW-0732">Signal</keyword>
<dbReference type="InterPro" id="IPR051465">
    <property type="entry name" value="Cell_Envelope_Struct_Comp"/>
</dbReference>
<sequence length="1314" mass="144013">MQRFKKPIVWLALIALVVGLLPVGAASKAHAAPDNWAPPSYFIPDDVMLQSTVSLDPKSTDVKTKLSRENVQISNSADFPIDGSFKDVSSNLEVTVQQLNSTSTGWVPNATNVASTKLTDNGNNRFSVTLKLFPGYNKVTFSGTQGSTKRTDTFYILFDKVPTLINAQVYWPGGTGVNLNEDARAVVSTKRIMIRGTLSNATKVGVKVNGEESQWGTILDNGDFFTSYLTLKSGLNTLEIGVENETSKITATRLIYFFDENQPFVELNLYHDGSNIDLLSQKPIISKTPNEAGLSGQVLLPYKSETYASGGVATNPITVSVNGGTPSSLATTVTEEIVIPGADGITPAYRLVTFNTSGKFTFANTEDQDIEVTVKYGADPTKQYTGSHKASFKYLEGQKVIKSIHLLENYTGGDVSKATKKLISGSQNNIPQVSSSDFYILVESTEAIDDSNVLNGMYLPLSTNALNITAVDPQPAGVTANQVLYKIEGFASGTQQVRFYLDDSNAYYNGNITFVSRSSIRVNNLLNGQTIEIDSAATTTSTITITGEYTGFGDSTASGFSFYNQVVVNGTERFPNNQDTWLNQTTGQFSLTFNVANTGPLYYGQNTIVLSGKTSGTNPNIVTETLRFFIVDKNKSTIDKFIPVAAPSDPAQRVTFVEDIDSNNIDKIFQQATDFTPTDTGFITGRSSYDLVLHGGGAERIELYLGSELFFATDISSTSANNYKVGQPISEGKTGYVYDFAGTQQNFILRIRDIKFDSQVSMSHIYNMDLINRTGSRTSQKLEVQREVSAYRIIAPQPTVGGQIIVNKNFVRFDIEAEGATAVTIGKDTATKRTDLEANSISRFSYDYVGLKKDAWNTIKINIDRNGIKTSTDVRVYYASTVAIDSQFMAEKVSNKYSVFNKQLELTFPKGTVLQNALVPKNEVVKFYPDNKLLFGIADPSDGVVERRNDYGNVIFDPLSGEDSGYREIGKPDYEVSLFVAEDYNFTKVSDVYWISGGIGELENSPATNGLPPYSSWYSFPSKNSTDPVSYMLIDPTRRLVPSARGELTLAYNPNVVDAAGTTLTVFRLTETGEWENIGGEVDTKNHTITVPFDKFGYYKVMKMKSSFKDITDHRWARDILNGLYAKGIMKDNGLRSGLFGTDDEIKRGEFATLLVKGLNLPLNYDDNQTFFEVGPGAKTNTWSYEYIETAARAGIVTGLGDGYFGVNESLTREQAAVMIARALKLKTAINDSKLEATLAKTFLDSSKIDIYARPAVQAVYKAKIMSGNPVTVPGQKKSSYNFNPDSPMTRAEAGKIAVELLKKSTSIFPKNFG</sequence>
<feature type="domain" description="SLH" evidence="2">
    <location>
        <begin position="1240"/>
        <end position="1312"/>
    </location>
</feature>
<protein>
    <submittedName>
        <fullName evidence="3">S-layer homology domain-containing protein</fullName>
    </submittedName>
</protein>
<dbReference type="PANTHER" id="PTHR43308">
    <property type="entry name" value="OUTER MEMBRANE PROTEIN ALPHA-RELATED"/>
    <property type="match status" value="1"/>
</dbReference>
<feature type="domain" description="SLH" evidence="2">
    <location>
        <begin position="1171"/>
        <end position="1234"/>
    </location>
</feature>
<comment type="caution">
    <text evidence="3">The sequence shown here is derived from an EMBL/GenBank/DDBJ whole genome shotgun (WGS) entry which is preliminary data.</text>
</comment>
<evidence type="ECO:0000256" key="1">
    <source>
        <dbReference type="SAM" id="SignalP"/>
    </source>
</evidence>
<dbReference type="InterPro" id="IPR001119">
    <property type="entry name" value="SLH_dom"/>
</dbReference>
<evidence type="ECO:0000313" key="3">
    <source>
        <dbReference type="EMBL" id="MBM6998337.1"/>
    </source>
</evidence>
<gene>
    <name evidence="3" type="ORF">IM700_021935</name>
</gene>
<dbReference type="Gene3D" id="2.60.40.10">
    <property type="entry name" value="Immunoglobulins"/>
    <property type="match status" value="1"/>
</dbReference>
<proteinExistence type="predicted"/>
<accession>A0ABS2HAC2</accession>
<dbReference type="InterPro" id="IPR013783">
    <property type="entry name" value="Ig-like_fold"/>
</dbReference>
<organism evidence="3 4">
    <name type="scientific">Paenibacillus rhizolycopersici</name>
    <dbReference type="NCBI Taxonomy" id="2780073"/>
    <lineage>
        <taxon>Bacteria</taxon>
        <taxon>Bacillati</taxon>
        <taxon>Bacillota</taxon>
        <taxon>Bacilli</taxon>
        <taxon>Bacillales</taxon>
        <taxon>Paenibacillaceae</taxon>
        <taxon>Paenibacillus</taxon>
    </lineage>
</organism>
<evidence type="ECO:0000313" key="4">
    <source>
        <dbReference type="Proteomes" id="UP001516620"/>
    </source>
</evidence>
<dbReference type="PROSITE" id="PS51272">
    <property type="entry name" value="SLH"/>
    <property type="match status" value="3"/>
</dbReference>